<sequence>MASANLALSRLLRRTRISTYDPVVRQVYQTPTAHAVRGDWGLKRPLPSSWQTSADARAQLPYQGALRFVTVESMDNAQGLTEWNESEREPLFRVRWQEAGVRLGDRARRDVLGVSVLGDDDVNHALGPRPRIVYDPATCTDAQKLPNNVVWGTHHERFQDRPDVLPNYHAMDERTFQRFLAQLRGKRGKFRKALQAQREKAAMAAQMDELAQAATQRPVSEAEWKEAQTPRPTPAIDMWTEARLPPAPRSAAHFLEAQAHARFEAPQSHALTAPVHAAPAHPLRGLQYAQPDSVYTYLLNEPVHGRALHRVEDARRQRYYMGSDAALAVALGGHIGHLSLQHRHGLDTVDFSRAQPQRGESYFRVLHAWLDMAPTVANARRAPPRPDVDPALGSVRMQVMALRRPGGRGAYEAPPLPGTPRWIDEPAARDAGRALRATSPEAGSLFGSLARHSRAAPGPRVNPKRQRMQKRQRDLPGSVQRDIQMLNNIKDLLSPS</sequence>
<organism evidence="2 3">
    <name type="scientific">Malassezia nana</name>
    <dbReference type="NCBI Taxonomy" id="180528"/>
    <lineage>
        <taxon>Eukaryota</taxon>
        <taxon>Fungi</taxon>
        <taxon>Dikarya</taxon>
        <taxon>Basidiomycota</taxon>
        <taxon>Ustilaginomycotina</taxon>
        <taxon>Malasseziomycetes</taxon>
        <taxon>Malasseziales</taxon>
        <taxon>Malasseziaceae</taxon>
        <taxon>Malassezia</taxon>
    </lineage>
</organism>
<evidence type="ECO:0000313" key="3">
    <source>
        <dbReference type="Proteomes" id="UP001213623"/>
    </source>
</evidence>
<dbReference type="AlphaFoldDB" id="A0AAF0EJE2"/>
<keyword evidence="3" id="KW-1185">Reference proteome</keyword>
<dbReference type="EMBL" id="CP119894">
    <property type="protein sequence ID" value="WFD27030.1"/>
    <property type="molecule type" value="Genomic_DNA"/>
</dbReference>
<reference evidence="2" key="1">
    <citation type="submission" date="2023-03" db="EMBL/GenBank/DDBJ databases">
        <title>Mating type loci evolution in Malassezia.</title>
        <authorList>
            <person name="Coelho M.A."/>
        </authorList>
    </citation>
    <scope>NUCLEOTIDE SEQUENCE</scope>
    <source>
        <strain evidence="2">CBS 9557</strain>
    </source>
</reference>
<accession>A0AAF0EJE2</accession>
<gene>
    <name evidence="2" type="ORF">MNAN1_002024</name>
</gene>
<feature type="region of interest" description="Disordered" evidence="1">
    <location>
        <begin position="452"/>
        <end position="480"/>
    </location>
</feature>
<dbReference type="PANTHER" id="PTHR28058">
    <property type="entry name" value="37S RIBOSOMAL PROTEIN MRP51, MITOCHONDRIAL"/>
    <property type="match status" value="1"/>
</dbReference>
<evidence type="ECO:0000313" key="2">
    <source>
        <dbReference type="EMBL" id="WFD27030.1"/>
    </source>
</evidence>
<evidence type="ECO:0000256" key="1">
    <source>
        <dbReference type="SAM" id="MobiDB-lite"/>
    </source>
</evidence>
<dbReference type="Proteomes" id="UP001213623">
    <property type="component" value="Chromosome 3"/>
</dbReference>
<name>A0AAF0EJE2_9BASI</name>
<dbReference type="PANTHER" id="PTHR28058:SF1">
    <property type="entry name" value="SMALL RIBOSOMAL SUBUNIT PROTEIN BS1M"/>
    <property type="match status" value="1"/>
</dbReference>
<proteinExistence type="predicted"/>
<dbReference type="InterPro" id="IPR016712">
    <property type="entry name" value="Rbsml_bS1m-like"/>
</dbReference>
<protein>
    <submittedName>
        <fullName evidence="2">Uncharacterized protein</fullName>
    </submittedName>
</protein>
<dbReference type="Pfam" id="PF11709">
    <property type="entry name" value="Mit_ribos_Mrp51"/>
    <property type="match status" value="1"/>
</dbReference>